<proteinExistence type="predicted"/>
<protein>
    <submittedName>
        <fullName evidence="1">Uncharacterized protein</fullName>
    </submittedName>
</protein>
<accession>A0A9X8CY18</accession>
<dbReference type="Proteomes" id="UP000265619">
    <property type="component" value="Unassembled WGS sequence"/>
</dbReference>
<gene>
    <name evidence="1" type="ORF">D3H34_32280</name>
</gene>
<organism evidence="1 2">
    <name type="scientific">Acidovorax cavernicola</name>
    <dbReference type="NCBI Taxonomy" id="1675792"/>
    <lineage>
        <taxon>Bacteria</taxon>
        <taxon>Pseudomonadati</taxon>
        <taxon>Pseudomonadota</taxon>
        <taxon>Betaproteobacteria</taxon>
        <taxon>Burkholderiales</taxon>
        <taxon>Comamonadaceae</taxon>
        <taxon>Acidovorax</taxon>
    </lineage>
</organism>
<name>A0A9X8CY18_9BURK</name>
<reference evidence="1 2" key="1">
    <citation type="submission" date="2018-09" db="EMBL/GenBank/DDBJ databases">
        <title>Acidovorax cavernicola nov. sp. isolated from Gruta de las Maravillas (Aracena, Spain).</title>
        <authorList>
            <person name="Jurado V."/>
            <person name="Gutierrez-Patricio S."/>
            <person name="Gonzalez-Pimentel J.L."/>
            <person name="Miller A.Z."/>
            <person name="Laiz L."/>
            <person name="Saiz-Jimenez C."/>
        </authorList>
    </citation>
    <scope>NUCLEOTIDE SEQUENCE [LARGE SCALE GENOMIC DNA]</scope>
    <source>
        <strain evidence="1 2">1011MAR4D40.2</strain>
    </source>
</reference>
<dbReference type="EMBL" id="QXMN01000182">
    <property type="protein sequence ID" value="RIX71179.1"/>
    <property type="molecule type" value="Genomic_DNA"/>
</dbReference>
<feature type="non-terminal residue" evidence="1">
    <location>
        <position position="137"/>
    </location>
</feature>
<keyword evidence="2" id="KW-1185">Reference proteome</keyword>
<sequence>MRLRLQLLPARAQRGAVALAVEQGLQRGAGGAHRGIGIGLGLQRGRDARRRGRGLVPGAIDLQLQRVATLLLRGMLLLQFGALLELLAPAAQQLSEPGLRGMRCAVLLQGLLLGRHVVELLLGAYRGLGGELLRLAV</sequence>
<evidence type="ECO:0000313" key="2">
    <source>
        <dbReference type="Proteomes" id="UP000265619"/>
    </source>
</evidence>
<comment type="caution">
    <text evidence="1">The sequence shown here is derived from an EMBL/GenBank/DDBJ whole genome shotgun (WGS) entry which is preliminary data.</text>
</comment>
<dbReference type="AlphaFoldDB" id="A0A9X8CY18"/>
<evidence type="ECO:0000313" key="1">
    <source>
        <dbReference type="EMBL" id="RIX71179.1"/>
    </source>
</evidence>